<evidence type="ECO:0008006" key="4">
    <source>
        <dbReference type="Google" id="ProtNLM"/>
    </source>
</evidence>
<keyword evidence="3" id="KW-1185">Reference proteome</keyword>
<comment type="caution">
    <text evidence="2">The sequence shown here is derived from an EMBL/GenBank/DDBJ whole genome shotgun (WGS) entry which is preliminary data.</text>
</comment>
<dbReference type="Proteomes" id="UP000646749">
    <property type="component" value="Unassembled WGS sequence"/>
</dbReference>
<evidence type="ECO:0000313" key="2">
    <source>
        <dbReference type="EMBL" id="GIG88539.1"/>
    </source>
</evidence>
<gene>
    <name evidence="2" type="ORF">Pen02_34750</name>
</gene>
<reference evidence="2 3" key="1">
    <citation type="submission" date="2021-01" db="EMBL/GenBank/DDBJ databases">
        <title>Whole genome shotgun sequence of Plantactinospora endophytica NBRC 110450.</title>
        <authorList>
            <person name="Komaki H."/>
            <person name="Tamura T."/>
        </authorList>
    </citation>
    <scope>NUCLEOTIDE SEQUENCE [LARGE SCALE GENOMIC DNA]</scope>
    <source>
        <strain evidence="2 3">NBRC 110450</strain>
    </source>
</reference>
<organism evidence="2 3">
    <name type="scientific">Plantactinospora endophytica</name>
    <dbReference type="NCBI Taxonomy" id="673535"/>
    <lineage>
        <taxon>Bacteria</taxon>
        <taxon>Bacillati</taxon>
        <taxon>Actinomycetota</taxon>
        <taxon>Actinomycetes</taxon>
        <taxon>Micromonosporales</taxon>
        <taxon>Micromonosporaceae</taxon>
        <taxon>Plantactinospora</taxon>
    </lineage>
</organism>
<feature type="region of interest" description="Disordered" evidence="1">
    <location>
        <begin position="93"/>
        <end position="115"/>
    </location>
</feature>
<feature type="compositionally biased region" description="Basic and acidic residues" evidence="1">
    <location>
        <begin position="93"/>
        <end position="106"/>
    </location>
</feature>
<proteinExistence type="predicted"/>
<accession>A0ABQ4E1D6</accession>
<feature type="compositionally biased region" description="Basic and acidic residues" evidence="1">
    <location>
        <begin position="579"/>
        <end position="592"/>
    </location>
</feature>
<dbReference type="EMBL" id="BONW01000016">
    <property type="protein sequence ID" value="GIG88539.1"/>
    <property type="molecule type" value="Genomic_DNA"/>
</dbReference>
<feature type="region of interest" description="Disordered" evidence="1">
    <location>
        <begin position="266"/>
        <end position="350"/>
    </location>
</feature>
<evidence type="ECO:0000256" key="1">
    <source>
        <dbReference type="SAM" id="MobiDB-lite"/>
    </source>
</evidence>
<name>A0ABQ4E1D6_9ACTN</name>
<dbReference type="InterPro" id="IPR026337">
    <property type="entry name" value="AKG_HExxH"/>
</dbReference>
<evidence type="ECO:0000313" key="3">
    <source>
        <dbReference type="Proteomes" id="UP000646749"/>
    </source>
</evidence>
<dbReference type="RefSeq" id="WP_203867051.1">
    <property type="nucleotide sequence ID" value="NZ_BONW01000016.1"/>
</dbReference>
<sequence length="674" mass="70947">MSLPVLRLSDDQIDELAFRRPGDDTLRLIRAGQASRRRLLLLALRQELTEARAEGVPETFDLLARAAATAPDLVERVVTRPLAAASAVRSLRELRTRPRGPREAAEPGRPAGPATTTAIGYARALAAATAIRAGLPFEVDVPAPGGSLFLPEVGTAHGLHCATVTVTGDRGGFSVGCPHLDVPGSSGPHWRPRQAIPVDGEPPWSVELEDQDPARDCFDHRPAGPLDAASVDAVRAAVNGGWRLLAADHPEYARVARACLRSVVPLAPTPEPPGPGDATAEGDPIDAGGEGGAASALGKGGEAGAIGEGDAVGQGGTAGALGEGDAASEGDEGDAASAVGEGGGAGAGDRVASASSELAFGCIAMTPSVSPETAALLIMHETQHNVLGAVLDLAGLVREPGRELHHAPWRLDPRPPRSLLQGAYAHSAVTDYWRVRWRRGAAGQAGFEFAYWREATTTAIGTLRRSTELTRTGRRLVDGMWRAAADWWREDPPRPLVLAARQVTAADAVLWRVRNCRPVPGLAPLLRDAYARGADCPALPASEVLATAPTPARHTRIAAAIRRRAVRQLSDDSSPGTDDGEKLAGYRRRVADDPSDDEAWPGLAHYAGRLRNAPAATVLAERPELVRAVLLAYRDDPAAPTAPPPEELAEWLAGGQLRDAVHTSDTRDTAQYYR</sequence>
<protein>
    <recommendedName>
        <fullName evidence="4">HEXXH motif domain-containing protein</fullName>
    </recommendedName>
</protein>
<dbReference type="NCBIfam" id="TIGR04267">
    <property type="entry name" value="mod_HExxH"/>
    <property type="match status" value="1"/>
</dbReference>
<feature type="compositionally biased region" description="Gly residues" evidence="1">
    <location>
        <begin position="288"/>
        <end position="322"/>
    </location>
</feature>
<feature type="region of interest" description="Disordered" evidence="1">
    <location>
        <begin position="567"/>
        <end position="598"/>
    </location>
</feature>